<dbReference type="SUPFAM" id="SSF55729">
    <property type="entry name" value="Acyl-CoA N-acyltransferases (Nat)"/>
    <property type="match status" value="1"/>
</dbReference>
<dbReference type="RefSeq" id="WP_007207915.1">
    <property type="nucleotide sequence ID" value="NZ_GL622241.1"/>
</dbReference>
<comment type="caution">
    <text evidence="2">The sequence shown here is derived from an EMBL/GenBank/DDBJ whole genome shotgun (WGS) entry which is preliminary data.</text>
</comment>
<reference evidence="2 3" key="1">
    <citation type="submission" date="2010-12" db="EMBL/GenBank/DDBJ databases">
        <authorList>
            <person name="Muzny D."/>
            <person name="Qin X."/>
            <person name="Deng J."/>
            <person name="Jiang H."/>
            <person name="Liu Y."/>
            <person name="Qu J."/>
            <person name="Song X.-Z."/>
            <person name="Zhang L."/>
            <person name="Thornton R."/>
            <person name="Coyle M."/>
            <person name="Francisco L."/>
            <person name="Jackson L."/>
            <person name="Javaid M."/>
            <person name="Korchina V."/>
            <person name="Kovar C."/>
            <person name="Mata R."/>
            <person name="Mathew T."/>
            <person name="Ngo R."/>
            <person name="Nguyen L."/>
            <person name="Nguyen N."/>
            <person name="Okwuonu G."/>
            <person name="Ongeri F."/>
            <person name="Pham C."/>
            <person name="Simmons D."/>
            <person name="Wilczek-Boney K."/>
            <person name="Hale W."/>
            <person name="Jakkamsetti A."/>
            <person name="Pham P."/>
            <person name="Ruth R."/>
            <person name="San Lucas F."/>
            <person name="Warren J."/>
            <person name="Zhang J."/>
            <person name="Zhao Z."/>
            <person name="Zhou C."/>
            <person name="Zhu D."/>
            <person name="Lee S."/>
            <person name="Bess C."/>
            <person name="Blankenburg K."/>
            <person name="Forbes L."/>
            <person name="Fu Q."/>
            <person name="Gubbala S."/>
            <person name="Hirani K."/>
            <person name="Jayaseelan J.C."/>
            <person name="Lara F."/>
            <person name="Munidasa M."/>
            <person name="Palculict T."/>
            <person name="Patil S."/>
            <person name="Pu L.-L."/>
            <person name="Saada N."/>
            <person name="Tang L."/>
            <person name="Weissenberger G."/>
            <person name="Zhu Y."/>
            <person name="Hemphill L."/>
            <person name="Shang Y."/>
            <person name="Youmans B."/>
            <person name="Ayvaz T."/>
            <person name="Ross M."/>
            <person name="Santibanez J."/>
            <person name="Aqrawi P."/>
            <person name="Gross S."/>
            <person name="Joshi V."/>
            <person name="Fowler G."/>
            <person name="Nazareth L."/>
            <person name="Reid J."/>
            <person name="Worley K."/>
            <person name="Petrosino J."/>
            <person name="Highlander S."/>
            <person name="Gibbs R."/>
        </authorList>
    </citation>
    <scope>NUCLEOTIDE SEQUENCE [LARGE SCALE GENOMIC DNA]</scope>
    <source>
        <strain evidence="3">DSM 15952 / CCUG 50447 / LMG 22039 / TP 1.5</strain>
    </source>
</reference>
<keyword evidence="2" id="KW-0808">Transferase</keyword>
<dbReference type="eggNOG" id="COG0456">
    <property type="taxonomic scope" value="Bacteria"/>
</dbReference>
<dbReference type="PROSITE" id="PS51186">
    <property type="entry name" value="GNAT"/>
    <property type="match status" value="1"/>
</dbReference>
<dbReference type="HOGENOM" id="CLU_115862_2_0_9"/>
<name>E6LEV4_ENTI1</name>
<keyword evidence="3" id="KW-1185">Reference proteome</keyword>
<organism evidence="2 3">
    <name type="scientific">Enterococcus italicus (strain DSM 15952 / CCUG 50447 / LMG 22039 / TP 1.5)</name>
    <dbReference type="NCBI Taxonomy" id="888064"/>
    <lineage>
        <taxon>Bacteria</taxon>
        <taxon>Bacillati</taxon>
        <taxon>Bacillota</taxon>
        <taxon>Bacilli</taxon>
        <taxon>Lactobacillales</taxon>
        <taxon>Enterococcaceae</taxon>
        <taxon>Enterococcus</taxon>
    </lineage>
</organism>
<evidence type="ECO:0000259" key="1">
    <source>
        <dbReference type="PROSITE" id="PS51186"/>
    </source>
</evidence>
<dbReference type="STRING" id="888064.HMPREF9088_0894"/>
<dbReference type="Pfam" id="PF00583">
    <property type="entry name" value="Acetyltransf_1"/>
    <property type="match status" value="1"/>
</dbReference>
<dbReference type="EMBL" id="AEPV01000033">
    <property type="protein sequence ID" value="EFU74305.1"/>
    <property type="molecule type" value="Genomic_DNA"/>
</dbReference>
<dbReference type="GO" id="GO:0016747">
    <property type="term" value="F:acyltransferase activity, transferring groups other than amino-acyl groups"/>
    <property type="evidence" value="ECO:0007669"/>
    <property type="project" value="InterPro"/>
</dbReference>
<dbReference type="Proteomes" id="UP000010296">
    <property type="component" value="Unassembled WGS sequence"/>
</dbReference>
<feature type="domain" description="N-acetyltransferase" evidence="1">
    <location>
        <begin position="1"/>
        <end position="139"/>
    </location>
</feature>
<dbReference type="AlphaFoldDB" id="E6LEV4"/>
<protein>
    <submittedName>
        <fullName evidence="2">Acetyltransferase, GNAT family</fullName>
    </submittedName>
</protein>
<dbReference type="OrthoDB" id="9787920at2"/>
<gene>
    <name evidence="2" type="ORF">HMPREF9088_0894</name>
</gene>
<dbReference type="PATRIC" id="fig|888064.11.peg.1424"/>
<evidence type="ECO:0000313" key="2">
    <source>
        <dbReference type="EMBL" id="EFU74305.1"/>
    </source>
</evidence>
<proteinExistence type="predicted"/>
<sequence length="139" mass="16413">MINYEIGNDFDAVFIESELELFNNHSKRSPQDEEYKKFIIVVKKNQQIIGGGIAYSSLYYIGYIDTLWVDEKFRNQSIGTKILSLLESKLREYGCELCHLDTFNFQAPVFYKKNGYEIFGELHHKKQNITEYFLKKDLC</sequence>
<accession>E6LEV4</accession>
<dbReference type="Gene3D" id="3.40.630.30">
    <property type="match status" value="1"/>
</dbReference>
<evidence type="ECO:0000313" key="3">
    <source>
        <dbReference type="Proteomes" id="UP000010296"/>
    </source>
</evidence>
<dbReference type="InterPro" id="IPR000182">
    <property type="entry name" value="GNAT_dom"/>
</dbReference>
<dbReference type="CDD" id="cd04301">
    <property type="entry name" value="NAT_SF"/>
    <property type="match status" value="1"/>
</dbReference>
<dbReference type="InterPro" id="IPR016181">
    <property type="entry name" value="Acyl_CoA_acyltransferase"/>
</dbReference>